<evidence type="ECO:0000313" key="2">
    <source>
        <dbReference type="EMBL" id="TNN24696.1"/>
    </source>
</evidence>
<accession>A0A4Z2E6Z7</accession>
<feature type="compositionally biased region" description="Basic and acidic residues" evidence="1">
    <location>
        <begin position="26"/>
        <end position="53"/>
    </location>
</feature>
<feature type="region of interest" description="Disordered" evidence="1">
    <location>
        <begin position="77"/>
        <end position="153"/>
    </location>
</feature>
<evidence type="ECO:0000256" key="1">
    <source>
        <dbReference type="SAM" id="MobiDB-lite"/>
    </source>
</evidence>
<gene>
    <name evidence="2" type="ORF">EYF80_065178</name>
</gene>
<feature type="compositionally biased region" description="Low complexity" evidence="1">
    <location>
        <begin position="113"/>
        <end position="122"/>
    </location>
</feature>
<keyword evidence="3" id="KW-1185">Reference proteome</keyword>
<feature type="compositionally biased region" description="Low complexity" evidence="1">
    <location>
        <begin position="90"/>
        <end position="105"/>
    </location>
</feature>
<evidence type="ECO:0000313" key="3">
    <source>
        <dbReference type="Proteomes" id="UP000314294"/>
    </source>
</evidence>
<name>A0A4Z2E6Z7_9TELE</name>
<dbReference type="EMBL" id="SRLO01014530">
    <property type="protein sequence ID" value="TNN24696.1"/>
    <property type="molecule type" value="Genomic_DNA"/>
</dbReference>
<feature type="compositionally biased region" description="Basic residues" evidence="1">
    <location>
        <begin position="77"/>
        <end position="86"/>
    </location>
</feature>
<reference evidence="2 3" key="1">
    <citation type="submission" date="2019-03" db="EMBL/GenBank/DDBJ databases">
        <title>First draft genome of Liparis tanakae, snailfish: a comprehensive survey of snailfish specific genes.</title>
        <authorList>
            <person name="Kim W."/>
            <person name="Song I."/>
            <person name="Jeong J.-H."/>
            <person name="Kim D."/>
            <person name="Kim S."/>
            <person name="Ryu S."/>
            <person name="Song J.Y."/>
            <person name="Lee S.K."/>
        </authorList>
    </citation>
    <scope>NUCLEOTIDE SEQUENCE [LARGE SCALE GENOMIC DNA]</scope>
    <source>
        <tissue evidence="2">Muscle</tissue>
    </source>
</reference>
<feature type="region of interest" description="Disordered" evidence="1">
    <location>
        <begin position="1"/>
        <end position="53"/>
    </location>
</feature>
<dbReference type="Proteomes" id="UP000314294">
    <property type="component" value="Unassembled WGS sequence"/>
</dbReference>
<proteinExistence type="predicted"/>
<comment type="caution">
    <text evidence="2">The sequence shown here is derived from an EMBL/GenBank/DDBJ whole genome shotgun (WGS) entry which is preliminary data.</text>
</comment>
<dbReference type="AlphaFoldDB" id="A0A4Z2E6Z7"/>
<protein>
    <submittedName>
        <fullName evidence="2">Uncharacterized protein</fullName>
    </submittedName>
</protein>
<sequence length="153" mass="16308">MPTPPAGGVQEQRHPAGAVPPRPHRGPQDEAAGRRGLQVRERAHPGPHQLRDARLLPGAAQVDHQARGLHLLRLPHLRGQRAHPVHARQAPGPEGRQGPEEQQGGLLCGGAAGRRSLPAAGHGLRHHQGQGHAGQGQRRSLAPRGHPEGRPLR</sequence>
<organism evidence="2 3">
    <name type="scientific">Liparis tanakae</name>
    <name type="common">Tanaka's snailfish</name>
    <dbReference type="NCBI Taxonomy" id="230148"/>
    <lineage>
        <taxon>Eukaryota</taxon>
        <taxon>Metazoa</taxon>
        <taxon>Chordata</taxon>
        <taxon>Craniata</taxon>
        <taxon>Vertebrata</taxon>
        <taxon>Euteleostomi</taxon>
        <taxon>Actinopterygii</taxon>
        <taxon>Neopterygii</taxon>
        <taxon>Teleostei</taxon>
        <taxon>Neoteleostei</taxon>
        <taxon>Acanthomorphata</taxon>
        <taxon>Eupercaria</taxon>
        <taxon>Perciformes</taxon>
        <taxon>Cottioidei</taxon>
        <taxon>Cottales</taxon>
        <taxon>Liparidae</taxon>
        <taxon>Liparis</taxon>
    </lineage>
</organism>